<feature type="domain" description="PAC" evidence="11">
    <location>
        <begin position="425"/>
        <end position="477"/>
    </location>
</feature>
<keyword evidence="9 10" id="KW-0472">Membrane</keyword>
<dbReference type="Gene3D" id="6.10.340.10">
    <property type="match status" value="1"/>
</dbReference>
<dbReference type="InterPro" id="IPR011712">
    <property type="entry name" value="Sig_transdc_His_kin_sub3_dim/P"/>
</dbReference>
<evidence type="ECO:0000256" key="6">
    <source>
        <dbReference type="ARBA" id="ARBA00022777"/>
    </source>
</evidence>
<proteinExistence type="predicted"/>
<dbReference type="InterPro" id="IPR001610">
    <property type="entry name" value="PAC"/>
</dbReference>
<evidence type="ECO:0000256" key="2">
    <source>
        <dbReference type="ARBA" id="ARBA00022475"/>
    </source>
</evidence>
<comment type="caution">
    <text evidence="13">The sequence shown here is derived from an EMBL/GenBank/DDBJ whole genome shotgun (WGS) entry which is preliminary data.</text>
</comment>
<keyword evidence="8" id="KW-0902">Two-component regulatory system</keyword>
<dbReference type="NCBIfam" id="TIGR00229">
    <property type="entry name" value="sensory_box"/>
    <property type="match status" value="1"/>
</dbReference>
<keyword evidence="7 10" id="KW-1133">Transmembrane helix</keyword>
<keyword evidence="14" id="KW-1185">Reference proteome</keyword>
<dbReference type="Pfam" id="PF07730">
    <property type="entry name" value="HisKA_3"/>
    <property type="match status" value="1"/>
</dbReference>
<dbReference type="SUPFAM" id="SSF55874">
    <property type="entry name" value="ATPase domain of HSP90 chaperone/DNA topoisomerase II/histidine kinase"/>
    <property type="match status" value="1"/>
</dbReference>
<dbReference type="eggNOG" id="COG4585">
    <property type="taxonomic scope" value="Bacteria"/>
</dbReference>
<dbReference type="InterPro" id="IPR003660">
    <property type="entry name" value="HAMP_dom"/>
</dbReference>
<dbReference type="Pfam" id="PF05228">
    <property type="entry name" value="CHASE4"/>
    <property type="match status" value="1"/>
</dbReference>
<evidence type="ECO:0000256" key="4">
    <source>
        <dbReference type="ARBA" id="ARBA00022679"/>
    </source>
</evidence>
<dbReference type="Proteomes" id="UP000006250">
    <property type="component" value="Unassembled WGS sequence"/>
</dbReference>
<dbReference type="OrthoDB" id="6231at2"/>
<organism evidence="13 14">
    <name type="scientific">Solidesulfovibrio fructosivorans JJ]</name>
    <dbReference type="NCBI Taxonomy" id="596151"/>
    <lineage>
        <taxon>Bacteria</taxon>
        <taxon>Pseudomonadati</taxon>
        <taxon>Thermodesulfobacteriota</taxon>
        <taxon>Desulfovibrionia</taxon>
        <taxon>Desulfovibrionales</taxon>
        <taxon>Desulfovibrionaceae</taxon>
        <taxon>Solidesulfovibrio</taxon>
    </lineage>
</organism>
<accession>E1JTP7</accession>
<dbReference type="EMBL" id="AECZ01000005">
    <property type="protein sequence ID" value="EFL52176.1"/>
    <property type="molecule type" value="Genomic_DNA"/>
</dbReference>
<feature type="transmembrane region" description="Helical" evidence="10">
    <location>
        <begin position="278"/>
        <end position="296"/>
    </location>
</feature>
<evidence type="ECO:0000256" key="8">
    <source>
        <dbReference type="ARBA" id="ARBA00023012"/>
    </source>
</evidence>
<dbReference type="Gene3D" id="3.30.565.10">
    <property type="entry name" value="Histidine kinase-like ATPase, C-terminal domain"/>
    <property type="match status" value="1"/>
</dbReference>
<dbReference type="AlphaFoldDB" id="E1JTP7"/>
<feature type="domain" description="HAMP" evidence="12">
    <location>
        <begin position="298"/>
        <end position="351"/>
    </location>
</feature>
<dbReference type="Gene3D" id="2.10.70.100">
    <property type="match status" value="1"/>
</dbReference>
<dbReference type="InterPro" id="IPR000014">
    <property type="entry name" value="PAS"/>
</dbReference>
<evidence type="ECO:0000313" key="13">
    <source>
        <dbReference type="EMBL" id="EFL52176.1"/>
    </source>
</evidence>
<dbReference type="Gene3D" id="1.20.5.1930">
    <property type="match status" value="1"/>
</dbReference>
<evidence type="ECO:0000256" key="1">
    <source>
        <dbReference type="ARBA" id="ARBA00004651"/>
    </source>
</evidence>
<dbReference type="InterPro" id="IPR007892">
    <property type="entry name" value="CHASE4"/>
</dbReference>
<evidence type="ECO:0000256" key="7">
    <source>
        <dbReference type="ARBA" id="ARBA00022989"/>
    </source>
</evidence>
<dbReference type="Pfam" id="PF02518">
    <property type="entry name" value="HATPase_c"/>
    <property type="match status" value="1"/>
</dbReference>
<evidence type="ECO:0000256" key="9">
    <source>
        <dbReference type="ARBA" id="ARBA00023136"/>
    </source>
</evidence>
<dbReference type="PROSITE" id="PS50885">
    <property type="entry name" value="HAMP"/>
    <property type="match status" value="1"/>
</dbReference>
<dbReference type="GO" id="GO:0005886">
    <property type="term" value="C:plasma membrane"/>
    <property type="evidence" value="ECO:0007669"/>
    <property type="project" value="UniProtKB-SubCell"/>
</dbReference>
<dbReference type="RefSeq" id="WP_005991698.1">
    <property type="nucleotide sequence ID" value="NZ_AECZ01000005.1"/>
</dbReference>
<dbReference type="PANTHER" id="PTHR24421">
    <property type="entry name" value="NITRATE/NITRITE SENSOR PROTEIN NARX-RELATED"/>
    <property type="match status" value="1"/>
</dbReference>
<name>E1JTP7_SOLFR</name>
<dbReference type="InterPro" id="IPR013655">
    <property type="entry name" value="PAS_fold_3"/>
</dbReference>
<dbReference type="eggNOG" id="COG3322">
    <property type="taxonomic scope" value="Bacteria"/>
</dbReference>
<dbReference type="PROSITE" id="PS50113">
    <property type="entry name" value="PAC"/>
    <property type="match status" value="1"/>
</dbReference>
<dbReference type="PANTHER" id="PTHR24421:SF37">
    <property type="entry name" value="SENSOR HISTIDINE KINASE NARS"/>
    <property type="match status" value="1"/>
</dbReference>
<keyword evidence="6 13" id="KW-0418">Kinase</keyword>
<keyword evidence="3" id="KW-0597">Phosphoprotein</keyword>
<dbReference type="InterPro" id="IPR036890">
    <property type="entry name" value="HATPase_C_sf"/>
</dbReference>
<dbReference type="SMART" id="SM00387">
    <property type="entry name" value="HATPase_c"/>
    <property type="match status" value="1"/>
</dbReference>
<dbReference type="InterPro" id="IPR000700">
    <property type="entry name" value="PAS-assoc_C"/>
</dbReference>
<evidence type="ECO:0000256" key="10">
    <source>
        <dbReference type="SAM" id="Phobius"/>
    </source>
</evidence>
<dbReference type="SUPFAM" id="SSF55785">
    <property type="entry name" value="PYP-like sensor domain (PAS domain)"/>
    <property type="match status" value="1"/>
</dbReference>
<evidence type="ECO:0000256" key="3">
    <source>
        <dbReference type="ARBA" id="ARBA00022553"/>
    </source>
</evidence>
<dbReference type="InterPro" id="IPR003594">
    <property type="entry name" value="HATPase_dom"/>
</dbReference>
<dbReference type="GO" id="GO:0000155">
    <property type="term" value="F:phosphorelay sensor kinase activity"/>
    <property type="evidence" value="ECO:0007669"/>
    <property type="project" value="InterPro"/>
</dbReference>
<keyword evidence="4 13" id="KW-0808">Transferase</keyword>
<dbReference type="InterPro" id="IPR035965">
    <property type="entry name" value="PAS-like_dom_sf"/>
</dbReference>
<evidence type="ECO:0000259" key="11">
    <source>
        <dbReference type="PROSITE" id="PS50113"/>
    </source>
</evidence>
<dbReference type="CDD" id="cd00130">
    <property type="entry name" value="PAS"/>
    <property type="match status" value="1"/>
</dbReference>
<gene>
    <name evidence="13" type="ORF">DesfrDRAFT_0996</name>
</gene>
<evidence type="ECO:0000259" key="12">
    <source>
        <dbReference type="PROSITE" id="PS50885"/>
    </source>
</evidence>
<dbReference type="SMART" id="SM00086">
    <property type="entry name" value="PAC"/>
    <property type="match status" value="1"/>
</dbReference>
<dbReference type="EC" id="2.7.13.3" evidence="13"/>
<dbReference type="InterPro" id="IPR050482">
    <property type="entry name" value="Sensor_HK_TwoCompSys"/>
</dbReference>
<evidence type="ECO:0000313" key="14">
    <source>
        <dbReference type="Proteomes" id="UP000006250"/>
    </source>
</evidence>
<protein>
    <submittedName>
        <fullName evidence="13">Multi-sensor signal transduction histidine kinase</fullName>
        <ecNumber evidence="13">2.7.13.3</ecNumber>
    </submittedName>
</protein>
<keyword evidence="5 10" id="KW-0812">Transmembrane</keyword>
<sequence precursor="true">MSLRRTAALIICLTFSGLFAVLYAISSSNLRAGFSTLEREEVEEEITRAGRVLHGETEALEATVADWAMWDDTYRFARDRDADYLRGNINFQSLSTIHADLILIYDAAGSLVLGRTVQAADQKLLPVSRALSDKVAATRLVARPGKNGNVVSGMLIEGGTVWLLAACPILTSTREGPPHGVLVMGRRLDADNIAGLSELIMLRLGVVDLQQPGLSPRFGDIAASIGRTGRHAVVPDGEKSIQGFALLRDLAGRPGILLSVAMPRRIFAQERIVQRNNVMFLLTIGLAFGLAMMLLVERRILSRVSSLRGQIKHLGEDTAGEGRTFVAGNDEIADLSKAINAMLAALDQAHGRYAMATRAAKVGVWELWKESGAFYIDPHFLALLDYNAEGMRPELDAWLAHVHPEDRERVREELAAWTKGDVDEYVGEQRMSARDGTVHWILVRGRAVRDASGRATRFVGTNTDVTELKQAEENIRKLTGALLKAQEIERARIARDLHDNVAQDLSAAKIACQTLLDGTALPSPAVRDRLTGFTALLSRAIRSVRELSYGLRPPDLEYLGLVQALERLCDDFSRQAAMGVDFVSSGLEGVSVPQDVAINLYRVAQEALANVRRHAGARHVSVRLVESYPRLILRVKDDGKGFNVAEGLDRAGRDRRMGLAGMRERVGLFGGTLRIASQPGQGCLVVAEVVYVEERQHGNEADTDR</sequence>
<dbReference type="GO" id="GO:0046983">
    <property type="term" value="F:protein dimerization activity"/>
    <property type="evidence" value="ECO:0007669"/>
    <property type="project" value="InterPro"/>
</dbReference>
<reference evidence="13 14" key="1">
    <citation type="submission" date="2010-08" db="EMBL/GenBank/DDBJ databases">
        <title>The draft genome of Desulfovibrio fructosovorans JJ.</title>
        <authorList>
            <consortium name="US DOE Joint Genome Institute (JGI-PGF)"/>
            <person name="Lucas S."/>
            <person name="Copeland A."/>
            <person name="Lapidus A."/>
            <person name="Cheng J.-F."/>
            <person name="Bruce D."/>
            <person name="Goodwin L."/>
            <person name="Pitluck S."/>
            <person name="Land M.L."/>
            <person name="Hauser L."/>
            <person name="Chang Y.-J."/>
            <person name="Jeffries C."/>
            <person name="Wall J.D."/>
            <person name="Stahl D.A."/>
            <person name="Arkin A.P."/>
            <person name="Dehal P."/>
            <person name="Stolyar S.M."/>
            <person name="Hazen T.C."/>
            <person name="Woyke T.J."/>
        </authorList>
    </citation>
    <scope>NUCLEOTIDE SEQUENCE [LARGE SCALE GENOMIC DNA]</scope>
    <source>
        <strain evidence="13 14">JJ</strain>
    </source>
</reference>
<dbReference type="Pfam" id="PF08447">
    <property type="entry name" value="PAS_3"/>
    <property type="match status" value="1"/>
</dbReference>
<dbReference type="Gene3D" id="3.30.450.20">
    <property type="entry name" value="PAS domain"/>
    <property type="match status" value="1"/>
</dbReference>
<keyword evidence="2" id="KW-1003">Cell membrane</keyword>
<dbReference type="STRING" id="596151.DesfrDRAFT_0996"/>
<dbReference type="CDD" id="cd16917">
    <property type="entry name" value="HATPase_UhpB-NarQ-NarX-like"/>
    <property type="match status" value="1"/>
</dbReference>
<evidence type="ECO:0000256" key="5">
    <source>
        <dbReference type="ARBA" id="ARBA00022692"/>
    </source>
</evidence>
<comment type="subcellular location">
    <subcellularLocation>
        <location evidence="1">Cell membrane</location>
        <topology evidence="1">Multi-pass membrane protein</topology>
    </subcellularLocation>
</comment>